<proteinExistence type="predicted"/>
<dbReference type="AlphaFoldDB" id="A0A1J7JBS0"/>
<feature type="transmembrane region" description="Helical" evidence="1">
    <location>
        <begin position="123"/>
        <end position="143"/>
    </location>
</feature>
<protein>
    <submittedName>
        <fullName evidence="2">Uncharacterized protein</fullName>
    </submittedName>
</protein>
<keyword evidence="1" id="KW-0812">Transmembrane</keyword>
<feature type="transmembrane region" description="Helical" evidence="1">
    <location>
        <begin position="93"/>
        <end position="117"/>
    </location>
</feature>
<name>A0A1J7JBS0_9PEZI</name>
<sequence>MNCRSVLGGCDIRVACSYIVAPITPQSFRTRLRSRLAYPSISFRRSGSSRTITSNASIASINVAASSRAPTGLVVWMSRGSAFLSGGTKTETLLGLAVVLVIVTMVLLGFFVGGILAGRQARGHFVSCVSMAVLRFAVVTRLLMSFRFAHVRCCFEAGIKITMRNGAGICLTVYSTSMLQKASALAYRLTYEYRLYHRLARCRCSL</sequence>
<keyword evidence="3" id="KW-1185">Reference proteome</keyword>
<dbReference type="InParanoid" id="A0A1J7JBS0"/>
<evidence type="ECO:0000313" key="2">
    <source>
        <dbReference type="EMBL" id="OIW26684.1"/>
    </source>
</evidence>
<dbReference type="EMBL" id="KV875100">
    <property type="protein sequence ID" value="OIW26684.1"/>
    <property type="molecule type" value="Genomic_DNA"/>
</dbReference>
<evidence type="ECO:0000256" key="1">
    <source>
        <dbReference type="SAM" id="Phobius"/>
    </source>
</evidence>
<organism evidence="2 3">
    <name type="scientific">Coniochaeta ligniaria NRRL 30616</name>
    <dbReference type="NCBI Taxonomy" id="1408157"/>
    <lineage>
        <taxon>Eukaryota</taxon>
        <taxon>Fungi</taxon>
        <taxon>Dikarya</taxon>
        <taxon>Ascomycota</taxon>
        <taxon>Pezizomycotina</taxon>
        <taxon>Sordariomycetes</taxon>
        <taxon>Sordariomycetidae</taxon>
        <taxon>Coniochaetales</taxon>
        <taxon>Coniochaetaceae</taxon>
        <taxon>Coniochaeta</taxon>
    </lineage>
</organism>
<keyword evidence="1" id="KW-0472">Membrane</keyword>
<accession>A0A1J7JBS0</accession>
<reference evidence="2 3" key="1">
    <citation type="submission" date="2016-10" db="EMBL/GenBank/DDBJ databases">
        <title>Draft genome sequence of Coniochaeta ligniaria NRRL30616, a lignocellulolytic fungus for bioabatement of inhibitors in plant biomass hydrolysates.</title>
        <authorList>
            <consortium name="DOE Joint Genome Institute"/>
            <person name="Jimenez D.J."/>
            <person name="Hector R.E."/>
            <person name="Riley R."/>
            <person name="Sun H."/>
            <person name="Grigoriev I.V."/>
            <person name="Van Elsas J.D."/>
            <person name="Nichols N.N."/>
        </authorList>
    </citation>
    <scope>NUCLEOTIDE SEQUENCE [LARGE SCALE GENOMIC DNA]</scope>
    <source>
        <strain evidence="2 3">NRRL 30616</strain>
    </source>
</reference>
<evidence type="ECO:0000313" key="3">
    <source>
        <dbReference type="Proteomes" id="UP000182658"/>
    </source>
</evidence>
<dbReference type="Proteomes" id="UP000182658">
    <property type="component" value="Unassembled WGS sequence"/>
</dbReference>
<keyword evidence="1" id="KW-1133">Transmembrane helix</keyword>
<gene>
    <name evidence="2" type="ORF">CONLIGDRAFT_483077</name>
</gene>